<dbReference type="AlphaFoldDB" id="A0AAN9TFT5"/>
<evidence type="ECO:0000313" key="1">
    <source>
        <dbReference type="EMBL" id="KAK7584170.1"/>
    </source>
</evidence>
<sequence>MSEKRGGWLNGNLTFQTKKLKFRPAKWKFEYSRPLDVSLFVQLSQFSSSCLNFRLVVSVFGWMSHFSSSCQHALQF</sequence>
<comment type="caution">
    <text evidence="1">The sequence shown here is derived from an EMBL/GenBank/DDBJ whole genome shotgun (WGS) entry which is preliminary data.</text>
</comment>
<name>A0AAN9TFT5_9HEMI</name>
<dbReference type="Proteomes" id="UP001367676">
    <property type="component" value="Unassembled WGS sequence"/>
</dbReference>
<proteinExistence type="predicted"/>
<organism evidence="1 2">
    <name type="scientific">Parthenolecanium corni</name>
    <dbReference type="NCBI Taxonomy" id="536013"/>
    <lineage>
        <taxon>Eukaryota</taxon>
        <taxon>Metazoa</taxon>
        <taxon>Ecdysozoa</taxon>
        <taxon>Arthropoda</taxon>
        <taxon>Hexapoda</taxon>
        <taxon>Insecta</taxon>
        <taxon>Pterygota</taxon>
        <taxon>Neoptera</taxon>
        <taxon>Paraneoptera</taxon>
        <taxon>Hemiptera</taxon>
        <taxon>Sternorrhyncha</taxon>
        <taxon>Coccoidea</taxon>
        <taxon>Coccidae</taxon>
        <taxon>Parthenolecanium</taxon>
    </lineage>
</organism>
<evidence type="ECO:0000313" key="2">
    <source>
        <dbReference type="Proteomes" id="UP001367676"/>
    </source>
</evidence>
<accession>A0AAN9TFT5</accession>
<keyword evidence="2" id="KW-1185">Reference proteome</keyword>
<reference evidence="1 2" key="1">
    <citation type="submission" date="2024-03" db="EMBL/GenBank/DDBJ databases">
        <title>Adaptation during the transition from Ophiocordyceps entomopathogen to insect associate is accompanied by gene loss and intensified selection.</title>
        <authorList>
            <person name="Ward C.M."/>
            <person name="Onetto C.A."/>
            <person name="Borneman A.R."/>
        </authorList>
    </citation>
    <scope>NUCLEOTIDE SEQUENCE [LARGE SCALE GENOMIC DNA]</scope>
    <source>
        <strain evidence="1">AWRI1</strain>
        <tissue evidence="1">Single Adult Female</tissue>
    </source>
</reference>
<dbReference type="EMBL" id="JBBCAQ010000032">
    <property type="protein sequence ID" value="KAK7584170.1"/>
    <property type="molecule type" value="Genomic_DNA"/>
</dbReference>
<gene>
    <name evidence="1" type="ORF">V9T40_005133</name>
</gene>
<protein>
    <submittedName>
        <fullName evidence="1">Uncharacterized protein</fullName>
    </submittedName>
</protein>